<dbReference type="CDD" id="cd18437">
    <property type="entry name" value="BRCT_BRC1_like_rpt3"/>
    <property type="match status" value="1"/>
</dbReference>
<dbReference type="GO" id="GO:0006302">
    <property type="term" value="P:double-strand break repair"/>
    <property type="evidence" value="ECO:0007669"/>
    <property type="project" value="TreeGrafter"/>
</dbReference>
<dbReference type="Pfam" id="PF16770">
    <property type="entry name" value="RTT107_BRCT_5"/>
    <property type="match status" value="1"/>
</dbReference>
<feature type="domain" description="BRCT" evidence="2">
    <location>
        <begin position="644"/>
        <end position="710"/>
    </location>
</feature>
<dbReference type="InterPro" id="IPR036420">
    <property type="entry name" value="BRCT_dom_sf"/>
</dbReference>
<dbReference type="EMBL" id="MVGC01000436">
    <property type="protein sequence ID" value="RJE19200.1"/>
    <property type="molecule type" value="Genomic_DNA"/>
</dbReference>
<feature type="compositionally biased region" description="Acidic residues" evidence="1">
    <location>
        <begin position="784"/>
        <end position="795"/>
    </location>
</feature>
<dbReference type="GO" id="GO:0035361">
    <property type="term" value="C:Cul8-RING ubiquitin ligase complex"/>
    <property type="evidence" value="ECO:0007669"/>
    <property type="project" value="TreeGrafter"/>
</dbReference>
<dbReference type="GO" id="GO:0005634">
    <property type="term" value="C:nucleus"/>
    <property type="evidence" value="ECO:0007669"/>
    <property type="project" value="TreeGrafter"/>
</dbReference>
<evidence type="ECO:0000256" key="1">
    <source>
        <dbReference type="SAM" id="MobiDB-lite"/>
    </source>
</evidence>
<dbReference type="PANTHER" id="PTHR47667">
    <property type="entry name" value="REGULATOR OF TY1 TRANSPOSITION PROTEIN 107"/>
    <property type="match status" value="1"/>
</dbReference>
<reference evidence="4" key="1">
    <citation type="submission" date="2017-02" db="EMBL/GenBank/DDBJ databases">
        <authorList>
            <person name="Tafer H."/>
            <person name="Lopandic K."/>
        </authorList>
    </citation>
    <scope>NUCLEOTIDE SEQUENCE [LARGE SCALE GENOMIC DNA]</scope>
    <source>
        <strain evidence="4">CBS 366.77</strain>
    </source>
</reference>
<feature type="domain" description="BRCT" evidence="2">
    <location>
        <begin position="105"/>
        <end position="196"/>
    </location>
</feature>
<feature type="compositionally biased region" description="Acidic residues" evidence="1">
    <location>
        <begin position="599"/>
        <end position="608"/>
    </location>
</feature>
<dbReference type="Gene3D" id="3.40.50.10190">
    <property type="entry name" value="BRCT domain"/>
    <property type="match status" value="6"/>
</dbReference>
<protein>
    <recommendedName>
        <fullName evidence="2">BRCT domain-containing protein</fullName>
    </recommendedName>
</protein>
<dbReference type="OrthoDB" id="342264at2759"/>
<dbReference type="PROSITE" id="PS50172">
    <property type="entry name" value="BRCT"/>
    <property type="match status" value="5"/>
</dbReference>
<comment type="caution">
    <text evidence="3">The sequence shown here is derived from an EMBL/GenBank/DDBJ whole genome shotgun (WGS) entry which is preliminary data.</text>
</comment>
<evidence type="ECO:0000313" key="4">
    <source>
        <dbReference type="Proteomes" id="UP000266188"/>
    </source>
</evidence>
<dbReference type="SUPFAM" id="SSF52113">
    <property type="entry name" value="BRCT domain"/>
    <property type="match status" value="6"/>
</dbReference>
<evidence type="ECO:0000313" key="3">
    <source>
        <dbReference type="EMBL" id="RJE19200.1"/>
    </source>
</evidence>
<accession>A0A3A2Z9C7</accession>
<feature type="domain" description="BRCT" evidence="2">
    <location>
        <begin position="7"/>
        <end position="105"/>
    </location>
</feature>
<name>A0A3A2Z9C7_9EURO</name>
<dbReference type="CDD" id="cd00027">
    <property type="entry name" value="BRCT"/>
    <property type="match status" value="1"/>
</dbReference>
<feature type="region of interest" description="Disordered" evidence="1">
    <location>
        <begin position="454"/>
        <end position="550"/>
    </location>
</feature>
<organism evidence="3 4">
    <name type="scientific">Aspergillus sclerotialis</name>
    <dbReference type="NCBI Taxonomy" id="2070753"/>
    <lineage>
        <taxon>Eukaryota</taxon>
        <taxon>Fungi</taxon>
        <taxon>Dikarya</taxon>
        <taxon>Ascomycota</taxon>
        <taxon>Pezizomycotina</taxon>
        <taxon>Eurotiomycetes</taxon>
        <taxon>Eurotiomycetidae</taxon>
        <taxon>Eurotiales</taxon>
        <taxon>Aspergillaceae</taxon>
        <taxon>Aspergillus</taxon>
        <taxon>Aspergillus subgen. Polypaecilum</taxon>
    </lineage>
</organism>
<dbReference type="CDD" id="cd18436">
    <property type="entry name" value="BRCT_BRC1_like_rpt2"/>
    <property type="match status" value="1"/>
</dbReference>
<proteinExistence type="predicted"/>
<dbReference type="CDD" id="cd17743">
    <property type="entry name" value="BRCT_BRC1_like_rpt5"/>
    <property type="match status" value="1"/>
</dbReference>
<feature type="domain" description="BRCT" evidence="2">
    <location>
        <begin position="342"/>
        <end position="425"/>
    </location>
</feature>
<dbReference type="GO" id="GO:1990683">
    <property type="term" value="P:DNA double-strand break attachment to nuclear envelope"/>
    <property type="evidence" value="ECO:0007669"/>
    <property type="project" value="TreeGrafter"/>
</dbReference>
<dbReference type="Pfam" id="PF00533">
    <property type="entry name" value="BRCT"/>
    <property type="match status" value="2"/>
</dbReference>
<keyword evidence="4" id="KW-1185">Reference proteome</keyword>
<dbReference type="SMART" id="SM00292">
    <property type="entry name" value="BRCT"/>
    <property type="match status" value="5"/>
</dbReference>
<feature type="region of interest" description="Disordered" evidence="1">
    <location>
        <begin position="590"/>
        <end position="621"/>
    </location>
</feature>
<dbReference type="Proteomes" id="UP000266188">
    <property type="component" value="Unassembled WGS sequence"/>
</dbReference>
<feature type="domain" description="BRCT" evidence="2">
    <location>
        <begin position="240"/>
        <end position="317"/>
    </location>
</feature>
<dbReference type="AlphaFoldDB" id="A0A3A2Z9C7"/>
<gene>
    <name evidence="3" type="ORF">PHISCL_08456</name>
</gene>
<dbReference type="PANTHER" id="PTHR47667:SF1">
    <property type="entry name" value="REGULATOR OF TY1 TRANSPOSITION PROTEIN 107"/>
    <property type="match status" value="1"/>
</dbReference>
<sequence>MADDHNGEVPLFHQCNVCIVCSTDLTPDSAHQFASTLEENGGECAIYEHPAPFPSLSEFTHVMSSTIDFPEYEAACDALIPVVKPNWLQASLSKRKLANPRQYSPDPRLFLNNAIVTCGDIPEGDKDAIIGGVLAKGGIYSPRVTHMVTHLVDLTADSDKAKLITAKKLGIKIVLPHWFDDCLKLGRRIDEAPYTLPDPEILRPGPNAPVRASENKDVAGATTPEPTALPTSITSPHGHRKVDVFEGKHVMLSSDLGIGAHLRHTIEDLIKNGGGSITSDVSNVDMLICRYRDGFAYRMASRLNKEVGNLSWLYHLITYNAWTSPLRRMLHYPVSRDGLPGFENLKISLSNYVGEARIYLENLIAATGAECTKTLKQDNTHLVTAHDNSEKCSAAKDWGLHVVNHLWLEESYAKWKLQPVSDRRYTHFPKRTNLGEVVGQTRLDRSVLEKLFFSADDTDQVPPSPRRAMQNKDNNSAAAHAHVSMQPPPPKAQKKTSNTKAEGSTPTTSKSRRLSELERLQTPSHLRLTSDGKENDTPSSTSSRKSKDAAAMKLHEIAPDIALYEKETKRVGGVIYGGRRVTDEDRIILNKKKRRSTEPEDEGEADDTSDAKRQKKSRPPVAMRLVVTRYQKWVSNMKREDADKRQLRDLGIRVLTDQDARKCTHLAAPAILRTPKFVNALAYGPVIINTDFITQCLKKNELLDPADFLLVDEASEKRIGFTLGNSTAKAKENKNKLLQGYRIYCIESLRGGFEAYKSIVDANGGDCALFRGRVSMPSQPQREESDDSSDNDDPSQNEVYLLSNAVPEHEKLWPRFRQMVEGIGKTPRIVRVDWLLDIAMSQELRTADGYEMTPDMVTRDEEQAEG</sequence>
<dbReference type="FunFam" id="3.40.50.10190:FF:000048">
    <property type="entry name" value="DNA repair protein Rtt107"/>
    <property type="match status" value="1"/>
</dbReference>
<dbReference type="InterPro" id="IPR053036">
    <property type="entry name" value="CellCycle_DNARepair_Reg"/>
</dbReference>
<dbReference type="Pfam" id="PF12738">
    <property type="entry name" value="PTCB-BRCT"/>
    <property type="match status" value="1"/>
</dbReference>
<feature type="region of interest" description="Disordered" evidence="1">
    <location>
        <begin position="197"/>
        <end position="238"/>
    </location>
</feature>
<dbReference type="STRING" id="2070753.A0A3A2Z9C7"/>
<feature type="region of interest" description="Disordered" evidence="1">
    <location>
        <begin position="776"/>
        <end position="797"/>
    </location>
</feature>
<evidence type="ECO:0000259" key="2">
    <source>
        <dbReference type="PROSITE" id="PS50172"/>
    </source>
</evidence>
<feature type="compositionally biased region" description="Polar residues" evidence="1">
    <location>
        <begin position="495"/>
        <end position="509"/>
    </location>
</feature>
<dbReference type="InterPro" id="IPR001357">
    <property type="entry name" value="BRCT_dom"/>
</dbReference>